<keyword evidence="2" id="KW-1185">Reference proteome</keyword>
<organism evidence="1">
    <name type="scientific">Rosellinia necatrix</name>
    <name type="common">White root-rot fungus</name>
    <dbReference type="NCBI Taxonomy" id="77044"/>
    <lineage>
        <taxon>Eukaryota</taxon>
        <taxon>Fungi</taxon>
        <taxon>Dikarya</taxon>
        <taxon>Ascomycota</taxon>
        <taxon>Pezizomycotina</taxon>
        <taxon>Sordariomycetes</taxon>
        <taxon>Xylariomycetidae</taxon>
        <taxon>Xylariales</taxon>
        <taxon>Xylariaceae</taxon>
        <taxon>Rosellinia</taxon>
    </lineage>
</organism>
<evidence type="ECO:0000313" key="2">
    <source>
        <dbReference type="Proteomes" id="UP000054516"/>
    </source>
</evidence>
<dbReference type="Proteomes" id="UP000054516">
    <property type="component" value="Unassembled WGS sequence"/>
</dbReference>
<proteinExistence type="predicted"/>
<dbReference type="OrthoDB" id="3515453at2759"/>
<gene>
    <name evidence="1" type="ORF">SAMD00023353_10500050</name>
</gene>
<dbReference type="EMBL" id="DF977550">
    <property type="protein sequence ID" value="GAW27311.1"/>
    <property type="molecule type" value="Genomic_DNA"/>
</dbReference>
<reference evidence="1" key="1">
    <citation type="submission" date="2016-03" db="EMBL/GenBank/DDBJ databases">
        <title>Draft genome sequence of Rosellinia necatrix.</title>
        <authorList>
            <person name="Kanematsu S."/>
        </authorList>
    </citation>
    <scope>NUCLEOTIDE SEQUENCE [LARGE SCALE GENOMIC DNA]</scope>
    <source>
        <strain evidence="1">W97</strain>
    </source>
</reference>
<name>A0A1S8AB40_ROSNE</name>
<sequence>MFWTSFADTNVAVLELGAGADPYNVHFIGFGEGGKAFVFSQHDDSTAVVGKPGIESSVDLYDSWAICWQTRYTVSGPTLSWVTFGESHNPTCEIVDLTRLRVI</sequence>
<dbReference type="AlphaFoldDB" id="A0A1S8AB40"/>
<accession>A0A1S8AB40</accession>
<protein>
    <submittedName>
        <fullName evidence="1">Uncharacterized protein</fullName>
    </submittedName>
</protein>
<evidence type="ECO:0000313" key="1">
    <source>
        <dbReference type="EMBL" id="GAW27311.1"/>
    </source>
</evidence>
<dbReference type="STRING" id="77044.A0A1S8AB40"/>